<dbReference type="SMART" id="SM00717">
    <property type="entry name" value="SANT"/>
    <property type="match status" value="2"/>
</dbReference>
<dbReference type="SUPFAM" id="SSF46689">
    <property type="entry name" value="Homeodomain-like"/>
    <property type="match status" value="1"/>
</dbReference>
<evidence type="ECO:0008006" key="9">
    <source>
        <dbReference type="Google" id="ProtNLM"/>
    </source>
</evidence>
<dbReference type="PROSITE" id="PS50090">
    <property type="entry name" value="MYB_LIKE"/>
    <property type="match status" value="1"/>
</dbReference>
<dbReference type="GO" id="GO:0000978">
    <property type="term" value="F:RNA polymerase II cis-regulatory region sequence-specific DNA binding"/>
    <property type="evidence" value="ECO:0007669"/>
    <property type="project" value="TreeGrafter"/>
</dbReference>
<organism evidence="7 8">
    <name type="scientific">Aspergillus tanneri</name>
    <dbReference type="NCBI Taxonomy" id="1220188"/>
    <lineage>
        <taxon>Eukaryota</taxon>
        <taxon>Fungi</taxon>
        <taxon>Dikarya</taxon>
        <taxon>Ascomycota</taxon>
        <taxon>Pezizomycotina</taxon>
        <taxon>Eurotiomycetes</taxon>
        <taxon>Eurotiomycetidae</taxon>
        <taxon>Eurotiales</taxon>
        <taxon>Aspergillaceae</taxon>
        <taxon>Aspergillus</taxon>
        <taxon>Aspergillus subgen. Circumdati</taxon>
    </lineage>
</organism>
<accession>A0A4S3JDI1</accession>
<proteinExistence type="predicted"/>
<evidence type="ECO:0000256" key="4">
    <source>
        <dbReference type="ARBA" id="ARBA00023242"/>
    </source>
</evidence>
<evidence type="ECO:0000256" key="1">
    <source>
        <dbReference type="ARBA" id="ARBA00023015"/>
    </source>
</evidence>
<keyword evidence="2" id="KW-0238">DNA-binding</keyword>
<keyword evidence="4" id="KW-0539">Nucleus</keyword>
<evidence type="ECO:0000313" key="8">
    <source>
        <dbReference type="Proteomes" id="UP000308092"/>
    </source>
</evidence>
<dbReference type="Proteomes" id="UP000308092">
    <property type="component" value="Unassembled WGS sequence"/>
</dbReference>
<name>A0A4S3JDI1_9EURO</name>
<comment type="caution">
    <text evidence="7">The sequence shown here is derived from an EMBL/GenBank/DDBJ whole genome shotgun (WGS) entry which is preliminary data.</text>
</comment>
<evidence type="ECO:0000259" key="5">
    <source>
        <dbReference type="PROSITE" id="PS50090"/>
    </source>
</evidence>
<dbReference type="InterPro" id="IPR051575">
    <property type="entry name" value="Myb-like_DNA-bd"/>
</dbReference>
<dbReference type="Gene3D" id="1.10.10.60">
    <property type="entry name" value="Homeodomain-like"/>
    <property type="match status" value="1"/>
</dbReference>
<dbReference type="PANTHER" id="PTHR46621:SF1">
    <property type="entry name" value="SNRNA-ACTIVATING PROTEIN COMPLEX SUBUNIT 4"/>
    <property type="match status" value="1"/>
</dbReference>
<evidence type="ECO:0000259" key="6">
    <source>
        <dbReference type="PROSITE" id="PS51294"/>
    </source>
</evidence>
<reference evidence="7 8" key="1">
    <citation type="submission" date="2019-03" db="EMBL/GenBank/DDBJ databases">
        <title>The genome sequence of a newly discovered highly antifungal drug resistant Aspergillus species, Aspergillus tanneri NIH 1004.</title>
        <authorList>
            <person name="Mounaud S."/>
            <person name="Singh I."/>
            <person name="Joardar V."/>
            <person name="Pakala S."/>
            <person name="Pakala S."/>
            <person name="Venepally P."/>
            <person name="Hoover J."/>
            <person name="Nierman W."/>
            <person name="Chung J."/>
            <person name="Losada L."/>
        </authorList>
    </citation>
    <scope>NUCLEOTIDE SEQUENCE [LARGE SCALE GENOMIC DNA]</scope>
    <source>
        <strain evidence="7 8">NIH1004</strain>
    </source>
</reference>
<dbReference type="Pfam" id="PF13921">
    <property type="entry name" value="Myb_DNA-bind_6"/>
    <property type="match status" value="1"/>
</dbReference>
<dbReference type="GO" id="GO:0042796">
    <property type="term" value="P:snRNA transcription by RNA polymerase III"/>
    <property type="evidence" value="ECO:0007669"/>
    <property type="project" value="TreeGrafter"/>
</dbReference>
<feature type="domain" description="HTH myb-type" evidence="6">
    <location>
        <begin position="49"/>
        <end position="97"/>
    </location>
</feature>
<dbReference type="VEuPathDB" id="FungiDB:EYZ11_007417"/>
<keyword evidence="8" id="KW-1185">Reference proteome</keyword>
<dbReference type="STRING" id="1220188.A0A4S3JDI1"/>
<dbReference type="InterPro" id="IPR009057">
    <property type="entry name" value="Homeodomain-like_sf"/>
</dbReference>
<evidence type="ECO:0000313" key="7">
    <source>
        <dbReference type="EMBL" id="THC93105.1"/>
    </source>
</evidence>
<dbReference type="GO" id="GO:0001006">
    <property type="term" value="F:RNA polymerase III type 3 promoter sequence-specific DNA binding"/>
    <property type="evidence" value="ECO:0007669"/>
    <property type="project" value="TreeGrafter"/>
</dbReference>
<dbReference type="PANTHER" id="PTHR46621">
    <property type="entry name" value="SNRNA-ACTIVATING PROTEIN COMPLEX SUBUNIT 4"/>
    <property type="match status" value="1"/>
</dbReference>
<evidence type="ECO:0000256" key="3">
    <source>
        <dbReference type="ARBA" id="ARBA00023163"/>
    </source>
</evidence>
<dbReference type="InterPro" id="IPR017930">
    <property type="entry name" value="Myb_dom"/>
</dbReference>
<dbReference type="PROSITE" id="PS51294">
    <property type="entry name" value="HTH_MYB"/>
    <property type="match status" value="1"/>
</dbReference>
<dbReference type="AlphaFoldDB" id="A0A4S3JDI1"/>
<feature type="domain" description="Myb-like" evidence="5">
    <location>
        <begin position="43"/>
        <end position="93"/>
    </location>
</feature>
<gene>
    <name evidence="7" type="ORF">EYZ11_007417</name>
</gene>
<dbReference type="InterPro" id="IPR001005">
    <property type="entry name" value="SANT/Myb"/>
</dbReference>
<keyword evidence="1" id="KW-0805">Transcription regulation</keyword>
<dbReference type="CDD" id="cd00167">
    <property type="entry name" value="SANT"/>
    <property type="match status" value="2"/>
</dbReference>
<evidence type="ECO:0000256" key="2">
    <source>
        <dbReference type="ARBA" id="ARBA00023125"/>
    </source>
</evidence>
<dbReference type="GO" id="GO:0019185">
    <property type="term" value="C:snRNA-activating protein complex"/>
    <property type="evidence" value="ECO:0007669"/>
    <property type="project" value="TreeGrafter"/>
</dbReference>
<dbReference type="EMBL" id="SOSA01000286">
    <property type="protein sequence ID" value="THC93105.1"/>
    <property type="molecule type" value="Genomic_DNA"/>
</dbReference>
<protein>
    <recommendedName>
        <fullName evidence="9">Myb-like DNA-binding domain protein</fullName>
    </recommendedName>
</protein>
<dbReference type="GO" id="GO:0042795">
    <property type="term" value="P:snRNA transcription by RNA polymerase II"/>
    <property type="evidence" value="ECO:0007669"/>
    <property type="project" value="TreeGrafter"/>
</dbReference>
<sequence length="298" mass="33934">MADESRKWTETEDQVLRATVRKTTHLPERSNKDCRRRWRQKFAENTNFGSWIDSEDDRLRAAVALHGTKWPVISKEVGTRTSEQYSKRWKHVLDPNLNHSPWTQDEVRTPTLINITILVEIDQGFSKFQPESQPSTINVVPNSFRSRQRLENSATCAENPGPSEKEIQDESMFGTIDENGFENETGQYDWGDREAATSDEMFDREYLFPNANFPLSSSSFQGQVLEEDLGIDDILEGPSWGAQNVSPLAQYNMPNSKGNFEGLLDFMPRTESFSLYPPASLDHQRPVQAPSAAPAVFI</sequence>
<keyword evidence="3" id="KW-0804">Transcription</keyword>